<dbReference type="InterPro" id="IPR023210">
    <property type="entry name" value="NADP_OxRdtase_dom"/>
</dbReference>
<dbReference type="EMBL" id="MWDQ01000146">
    <property type="protein sequence ID" value="OQB71945.1"/>
    <property type="molecule type" value="Genomic_DNA"/>
</dbReference>
<reference evidence="5" key="1">
    <citation type="submission" date="2017-02" db="EMBL/GenBank/DDBJ databases">
        <title>Delving into the versatile metabolic prowess of the omnipresent phylum Bacteroidetes.</title>
        <authorList>
            <person name="Nobu M.K."/>
            <person name="Mei R."/>
            <person name="Narihiro T."/>
            <person name="Kuroda K."/>
            <person name="Liu W.-T."/>
        </authorList>
    </citation>
    <scope>NUCLEOTIDE SEQUENCE</scope>
    <source>
        <strain evidence="5">ADurb.Bin131</strain>
    </source>
</reference>
<proteinExistence type="predicted"/>
<keyword evidence="3" id="KW-0411">Iron-sulfur</keyword>
<dbReference type="SUPFAM" id="SSF51430">
    <property type="entry name" value="NAD(P)-linked oxidoreductase"/>
    <property type="match status" value="1"/>
</dbReference>
<dbReference type="GO" id="GO:0051536">
    <property type="term" value="F:iron-sulfur cluster binding"/>
    <property type="evidence" value="ECO:0007669"/>
    <property type="project" value="UniProtKB-KW"/>
</dbReference>
<organism evidence="5">
    <name type="scientific">candidate division TA06 bacterium ADurb.Bin131</name>
    <dbReference type="NCBI Taxonomy" id="1852827"/>
    <lineage>
        <taxon>Bacteria</taxon>
        <taxon>Bacteria division TA06</taxon>
    </lineage>
</organism>
<keyword evidence="2" id="KW-0408">Iron</keyword>
<keyword evidence="1" id="KW-0479">Metal-binding</keyword>
<dbReference type="PROSITE" id="PS51379">
    <property type="entry name" value="4FE4S_FER_2"/>
    <property type="match status" value="1"/>
</dbReference>
<dbReference type="Pfam" id="PF00248">
    <property type="entry name" value="Aldo_ket_red"/>
    <property type="match status" value="1"/>
</dbReference>
<comment type="caution">
    <text evidence="5">The sequence shown here is derived from an EMBL/GenBank/DDBJ whole genome shotgun (WGS) entry which is preliminary data.</text>
</comment>
<dbReference type="GO" id="GO:0046872">
    <property type="term" value="F:metal ion binding"/>
    <property type="evidence" value="ECO:0007669"/>
    <property type="project" value="UniProtKB-KW"/>
</dbReference>
<dbReference type="EC" id="1.1.1.-" evidence="5"/>
<dbReference type="InterPro" id="IPR017896">
    <property type="entry name" value="4Fe4S_Fe-S-bd"/>
</dbReference>
<name>A0A1V6C503_UNCT6</name>
<dbReference type="PROSITE" id="PS00198">
    <property type="entry name" value="4FE4S_FER_1"/>
    <property type="match status" value="1"/>
</dbReference>
<keyword evidence="5" id="KW-0560">Oxidoreductase</keyword>
<dbReference type="CDD" id="cd19100">
    <property type="entry name" value="AKR_unchar"/>
    <property type="match status" value="1"/>
</dbReference>
<dbReference type="Pfam" id="PF13534">
    <property type="entry name" value="Fer4_17"/>
    <property type="match status" value="1"/>
</dbReference>
<feature type="domain" description="4Fe-4S ferredoxin-type" evidence="4">
    <location>
        <begin position="295"/>
        <end position="326"/>
    </location>
</feature>
<dbReference type="InterPro" id="IPR020471">
    <property type="entry name" value="AKR"/>
</dbReference>
<dbReference type="InterPro" id="IPR053135">
    <property type="entry name" value="AKR2_Oxidoreductase"/>
</dbReference>
<dbReference type="PANTHER" id="PTHR43312:SF1">
    <property type="entry name" value="NADP-DEPENDENT OXIDOREDUCTASE DOMAIN-CONTAINING PROTEIN"/>
    <property type="match status" value="1"/>
</dbReference>
<dbReference type="PRINTS" id="PR00069">
    <property type="entry name" value="ALDKETRDTASE"/>
</dbReference>
<gene>
    <name evidence="5" type="primary">yhdN_4</name>
    <name evidence="5" type="ORF">BWX89_01504</name>
</gene>
<evidence type="ECO:0000313" key="5">
    <source>
        <dbReference type="EMBL" id="OQB71945.1"/>
    </source>
</evidence>
<protein>
    <submittedName>
        <fullName evidence="5">General stress protein 69</fullName>
        <ecNumber evidence="5">1.1.1.-</ecNumber>
    </submittedName>
</protein>
<dbReference type="AlphaFoldDB" id="A0A1V6C503"/>
<dbReference type="SUPFAM" id="SSF46548">
    <property type="entry name" value="alpha-helical ferredoxin"/>
    <property type="match status" value="1"/>
</dbReference>
<sequence length="347" mass="39577">MRRVFLGKTGLKVSRTGFGALPIQRVSIQTASKILNFAYDSGINFFDTARGYSDSEKKIGIAFKNKRHNIIIATKMSGKTKKEILDLLCISLKQLKTDYVDILQLHNPETLPDPSDENSSYAGLKEAQKKGMVRFIGITTHKLQDAKKSIKSCMFDTLQYPLSLLSSDKELRIIDICQKYNIGLIAMKPLCGGLLTDINLAFSFLWQFENVIPIWGIQRIKEIKQIVELSENPPEISADLKKRIRQERKELGSSFCRGCGYCLPCPAEIPISMAARMKFLLRRSPYKNFLTPQWQENMLKIRNCTNCGSCKSKCPYNLDTPIILKDMLDDYIEFARNKGIIINRREK</sequence>
<accession>A0A1V6C503</accession>
<dbReference type="PANTHER" id="PTHR43312">
    <property type="entry name" value="D-THREO-ALDOSE 1-DEHYDROGENASE"/>
    <property type="match status" value="1"/>
</dbReference>
<evidence type="ECO:0000256" key="1">
    <source>
        <dbReference type="ARBA" id="ARBA00022723"/>
    </source>
</evidence>
<dbReference type="InterPro" id="IPR036812">
    <property type="entry name" value="NAD(P)_OxRdtase_dom_sf"/>
</dbReference>
<dbReference type="InterPro" id="IPR017900">
    <property type="entry name" value="4Fe4S_Fe_S_CS"/>
</dbReference>
<evidence type="ECO:0000256" key="2">
    <source>
        <dbReference type="ARBA" id="ARBA00023004"/>
    </source>
</evidence>
<evidence type="ECO:0000259" key="4">
    <source>
        <dbReference type="PROSITE" id="PS51379"/>
    </source>
</evidence>
<dbReference type="Gene3D" id="3.20.20.100">
    <property type="entry name" value="NADP-dependent oxidoreductase domain"/>
    <property type="match status" value="1"/>
</dbReference>
<evidence type="ECO:0000256" key="3">
    <source>
        <dbReference type="ARBA" id="ARBA00023014"/>
    </source>
</evidence>
<dbReference type="GO" id="GO:0016491">
    <property type="term" value="F:oxidoreductase activity"/>
    <property type="evidence" value="ECO:0007669"/>
    <property type="project" value="UniProtKB-KW"/>
</dbReference>
<dbReference type="Proteomes" id="UP000485562">
    <property type="component" value="Unassembled WGS sequence"/>
</dbReference>